<evidence type="ECO:0000256" key="1">
    <source>
        <dbReference type="SAM" id="Phobius"/>
    </source>
</evidence>
<dbReference type="RefSeq" id="WP_115816753.1">
    <property type="nucleotide sequence ID" value="NZ_QRDV01000002.1"/>
</dbReference>
<evidence type="ECO:0000259" key="2">
    <source>
        <dbReference type="Pfam" id="PF14219"/>
    </source>
</evidence>
<dbReference type="EMBL" id="QRDV01000002">
    <property type="protein sequence ID" value="RED45452.1"/>
    <property type="molecule type" value="Genomic_DNA"/>
</dbReference>
<feature type="transmembrane region" description="Helical" evidence="1">
    <location>
        <begin position="71"/>
        <end position="91"/>
    </location>
</feature>
<sequence>MTEQQFEDCKKCLNRKRGSNYKEDICNIKGKKLDFESTCRDFQLDNSVVSGVDNKINAIKPNQKRAKLAEIFIWAVMAIDIIAIFSSYLQYNLLIDFQNNEFVTDEMLESNDLREILVAYLYLVVFIISAVTFIQWFRRAYYNLNIRTNCDNSEGWAAGSWFVPIISLYRPYQIMKEMESKSTQLINSKTSEQKKVSTVTIGIWWALWIISNYVGSFLFKSAFKEETVQNFINATLGDIVLSLIGIPLAIVTVSMIKSYSKKEKELFKLEKIEV</sequence>
<name>A0A3D9H7K2_9FLAO</name>
<accession>A0A3D9H7K2</accession>
<keyword evidence="1" id="KW-0812">Transmembrane</keyword>
<gene>
    <name evidence="3" type="ORF">DFQ10_102324</name>
</gene>
<feature type="transmembrane region" description="Helical" evidence="1">
    <location>
        <begin position="117"/>
        <end position="137"/>
    </location>
</feature>
<proteinExistence type="predicted"/>
<keyword evidence="4" id="KW-1185">Reference proteome</keyword>
<keyword evidence="1" id="KW-0472">Membrane</keyword>
<organism evidence="3 4">
    <name type="scientific">Winogradskyella eximia</name>
    <dbReference type="NCBI Taxonomy" id="262006"/>
    <lineage>
        <taxon>Bacteria</taxon>
        <taxon>Pseudomonadati</taxon>
        <taxon>Bacteroidota</taxon>
        <taxon>Flavobacteriia</taxon>
        <taxon>Flavobacteriales</taxon>
        <taxon>Flavobacteriaceae</taxon>
        <taxon>Winogradskyella</taxon>
    </lineage>
</organism>
<reference evidence="3 4" key="1">
    <citation type="submission" date="2018-07" db="EMBL/GenBank/DDBJ databases">
        <title>Genomic Encyclopedia of Type Strains, Phase III (KMG-III): the genomes of soil and plant-associated and newly described type strains.</title>
        <authorList>
            <person name="Whitman W."/>
        </authorList>
    </citation>
    <scope>NUCLEOTIDE SEQUENCE [LARGE SCALE GENOMIC DNA]</scope>
    <source>
        <strain evidence="3 4">CECT 7946</strain>
    </source>
</reference>
<feature type="transmembrane region" description="Helical" evidence="1">
    <location>
        <begin position="196"/>
        <end position="219"/>
    </location>
</feature>
<dbReference type="AlphaFoldDB" id="A0A3D9H7K2"/>
<evidence type="ECO:0000313" key="4">
    <source>
        <dbReference type="Proteomes" id="UP000256980"/>
    </source>
</evidence>
<feature type="domain" description="DUF4328" evidence="2">
    <location>
        <begin position="102"/>
        <end position="260"/>
    </location>
</feature>
<dbReference type="InterPro" id="IPR025565">
    <property type="entry name" value="DUF4328"/>
</dbReference>
<dbReference type="Pfam" id="PF14219">
    <property type="entry name" value="DUF4328"/>
    <property type="match status" value="1"/>
</dbReference>
<dbReference type="Proteomes" id="UP000256980">
    <property type="component" value="Unassembled WGS sequence"/>
</dbReference>
<protein>
    <submittedName>
        <fullName evidence="3">Uncharacterized protein DUF4328</fullName>
    </submittedName>
</protein>
<comment type="caution">
    <text evidence="3">The sequence shown here is derived from an EMBL/GenBank/DDBJ whole genome shotgun (WGS) entry which is preliminary data.</text>
</comment>
<keyword evidence="1" id="KW-1133">Transmembrane helix</keyword>
<dbReference type="OrthoDB" id="4174975at2"/>
<evidence type="ECO:0000313" key="3">
    <source>
        <dbReference type="EMBL" id="RED45452.1"/>
    </source>
</evidence>
<feature type="transmembrane region" description="Helical" evidence="1">
    <location>
        <begin position="239"/>
        <end position="259"/>
    </location>
</feature>